<keyword evidence="1" id="KW-0472">Membrane</keyword>
<evidence type="ECO:0000313" key="2">
    <source>
        <dbReference type="EMBL" id="PWV02685.1"/>
    </source>
</evidence>
<reference evidence="2 3" key="1">
    <citation type="journal article" date="2018" name="Microb. Genom.">
        <title>Expanding an expanded genome: long-read sequencing of Trypanosoma cruzi.</title>
        <authorList>
            <person name="Berna L."/>
            <person name="Rodriguez M."/>
            <person name="Chiribao M.L."/>
            <person name="Parodi-Talice A."/>
            <person name="Pita S."/>
            <person name="Rijo G."/>
            <person name="Alvarez-Valin F."/>
            <person name="Robello C."/>
        </authorList>
    </citation>
    <scope>NUCLEOTIDE SEQUENCE [LARGE SCALE GENOMIC DNA]</scope>
    <source>
        <strain evidence="2 3">Dm28c</strain>
    </source>
</reference>
<dbReference type="VEuPathDB" id="TriTrypDB:BCY84_14525"/>
<sequence length="192" mass="22169">MPDFTRDDEHSLDLLRNKNEFGKIKAEESKLLQQLEQKYDMFIREGLSNMSRMAPRRTTRQLRLRCVLISWPMLLLSLGLFFVFTLFLLQFYEGGGGWSLSLLQWHICLVGVLVFLVALVCFTQIRERLFINRAILCACVLISVILGLLTLAVLFHGRDEEYNRWDRGLFVIFGVGEGLIVVESASLLFNSF</sequence>
<dbReference type="OrthoDB" id="249521at2759"/>
<dbReference type="VEuPathDB" id="TriTrypDB:TcYC6_0072000"/>
<dbReference type="VEuPathDB" id="TriTrypDB:TcCL_ESM00396"/>
<feature type="transmembrane region" description="Helical" evidence="1">
    <location>
        <begin position="103"/>
        <end position="122"/>
    </location>
</feature>
<keyword evidence="1" id="KW-1133">Transmembrane helix</keyword>
<gene>
    <name evidence="2" type="ORF">C4B63_2g360</name>
</gene>
<comment type="caution">
    <text evidence="2">The sequence shown here is derived from an EMBL/GenBank/DDBJ whole genome shotgun (WGS) entry which is preliminary data.</text>
</comment>
<keyword evidence="1" id="KW-0812">Transmembrane</keyword>
<dbReference type="VEuPathDB" id="TriTrypDB:TcBrA4_0059480"/>
<dbReference type="VEuPathDB" id="TriTrypDB:C3747_1g398"/>
<name>A0A2V2W2X4_TRYCR</name>
<dbReference type="VEuPathDB" id="TriTrypDB:TcG_07336"/>
<dbReference type="EMBL" id="PRFA01000002">
    <property type="protein sequence ID" value="PWV02685.1"/>
    <property type="molecule type" value="Genomic_DNA"/>
</dbReference>
<feature type="transmembrane region" description="Helical" evidence="1">
    <location>
        <begin position="168"/>
        <end position="189"/>
    </location>
</feature>
<protein>
    <submittedName>
        <fullName evidence="2">Uncharacterized protein</fullName>
    </submittedName>
</protein>
<evidence type="ECO:0000256" key="1">
    <source>
        <dbReference type="SAM" id="Phobius"/>
    </source>
</evidence>
<accession>A0A2V2W2X4</accession>
<dbReference type="InterPro" id="IPR036259">
    <property type="entry name" value="MFS_trans_sf"/>
</dbReference>
<organism evidence="2 3">
    <name type="scientific">Trypanosoma cruzi</name>
    <dbReference type="NCBI Taxonomy" id="5693"/>
    <lineage>
        <taxon>Eukaryota</taxon>
        <taxon>Discoba</taxon>
        <taxon>Euglenozoa</taxon>
        <taxon>Kinetoplastea</taxon>
        <taxon>Metakinetoplastina</taxon>
        <taxon>Trypanosomatida</taxon>
        <taxon>Trypanosomatidae</taxon>
        <taxon>Trypanosoma</taxon>
        <taxon>Schizotrypanum</taxon>
    </lineage>
</organism>
<dbReference type="VEuPathDB" id="TriTrypDB:C4B63_2g360"/>
<dbReference type="SUPFAM" id="SSF103473">
    <property type="entry name" value="MFS general substrate transporter"/>
    <property type="match status" value="1"/>
</dbReference>
<evidence type="ECO:0000313" key="3">
    <source>
        <dbReference type="Proteomes" id="UP000246121"/>
    </source>
</evidence>
<dbReference type="VEuPathDB" id="TriTrypDB:TcCLB.510431.90"/>
<feature type="transmembrane region" description="Helical" evidence="1">
    <location>
        <begin position="134"/>
        <end position="156"/>
    </location>
</feature>
<feature type="transmembrane region" description="Helical" evidence="1">
    <location>
        <begin position="66"/>
        <end position="91"/>
    </location>
</feature>
<proteinExistence type="predicted"/>
<dbReference type="Proteomes" id="UP000246121">
    <property type="component" value="Unassembled WGS sequence"/>
</dbReference>
<dbReference type="AlphaFoldDB" id="A0A2V2W2X4"/>